<gene>
    <name evidence="1" type="ORF">LCGC14_2215820</name>
</gene>
<name>A0A0F9DCD4_9ZZZZ</name>
<proteinExistence type="predicted"/>
<reference evidence="1" key="1">
    <citation type="journal article" date="2015" name="Nature">
        <title>Complex archaea that bridge the gap between prokaryotes and eukaryotes.</title>
        <authorList>
            <person name="Spang A."/>
            <person name="Saw J.H."/>
            <person name="Jorgensen S.L."/>
            <person name="Zaremba-Niedzwiedzka K."/>
            <person name="Martijn J."/>
            <person name="Lind A.E."/>
            <person name="van Eijk R."/>
            <person name="Schleper C."/>
            <person name="Guy L."/>
            <person name="Ettema T.J."/>
        </authorList>
    </citation>
    <scope>NUCLEOTIDE SEQUENCE</scope>
</reference>
<dbReference type="AlphaFoldDB" id="A0A0F9DCD4"/>
<evidence type="ECO:0000313" key="1">
    <source>
        <dbReference type="EMBL" id="KKL59388.1"/>
    </source>
</evidence>
<dbReference type="EMBL" id="LAZR01029504">
    <property type="protein sequence ID" value="KKL59388.1"/>
    <property type="molecule type" value="Genomic_DNA"/>
</dbReference>
<sequence>MSVYKDMAHDAGARGEEAEQLAQVMRPITAQRLRREA</sequence>
<accession>A0A0F9DCD4</accession>
<organism evidence="1">
    <name type="scientific">marine sediment metagenome</name>
    <dbReference type="NCBI Taxonomy" id="412755"/>
    <lineage>
        <taxon>unclassified sequences</taxon>
        <taxon>metagenomes</taxon>
        <taxon>ecological metagenomes</taxon>
    </lineage>
</organism>
<protein>
    <submittedName>
        <fullName evidence="1">Uncharacterized protein</fullName>
    </submittedName>
</protein>
<comment type="caution">
    <text evidence="1">The sequence shown here is derived from an EMBL/GenBank/DDBJ whole genome shotgun (WGS) entry which is preliminary data.</text>
</comment>